<evidence type="ECO:0000313" key="3">
    <source>
        <dbReference type="EMBL" id="KAF8423463.1"/>
    </source>
</evidence>
<comment type="caution">
    <text evidence="3">The sequence shown here is derived from an EMBL/GenBank/DDBJ whole genome shotgun (WGS) entry which is preliminary data.</text>
</comment>
<reference evidence="3" key="2">
    <citation type="journal article" date="2020" name="Nat. Commun.">
        <title>Large-scale genome sequencing of mycorrhizal fungi provides insights into the early evolution of symbiotic traits.</title>
        <authorList>
            <person name="Miyauchi S."/>
            <person name="Kiss E."/>
            <person name="Kuo A."/>
            <person name="Drula E."/>
            <person name="Kohler A."/>
            <person name="Sanchez-Garcia M."/>
            <person name="Morin E."/>
            <person name="Andreopoulos B."/>
            <person name="Barry K.W."/>
            <person name="Bonito G."/>
            <person name="Buee M."/>
            <person name="Carver A."/>
            <person name="Chen C."/>
            <person name="Cichocki N."/>
            <person name="Clum A."/>
            <person name="Culley D."/>
            <person name="Crous P.W."/>
            <person name="Fauchery L."/>
            <person name="Girlanda M."/>
            <person name="Hayes R.D."/>
            <person name="Keri Z."/>
            <person name="LaButti K."/>
            <person name="Lipzen A."/>
            <person name="Lombard V."/>
            <person name="Magnuson J."/>
            <person name="Maillard F."/>
            <person name="Murat C."/>
            <person name="Nolan M."/>
            <person name="Ohm R.A."/>
            <person name="Pangilinan J."/>
            <person name="Pereira M.F."/>
            <person name="Perotto S."/>
            <person name="Peter M."/>
            <person name="Pfister S."/>
            <person name="Riley R."/>
            <person name="Sitrit Y."/>
            <person name="Stielow J.B."/>
            <person name="Szollosi G."/>
            <person name="Zifcakova L."/>
            <person name="Stursova M."/>
            <person name="Spatafora J.W."/>
            <person name="Tedersoo L."/>
            <person name="Vaario L.M."/>
            <person name="Yamada A."/>
            <person name="Yan M."/>
            <person name="Wang P."/>
            <person name="Xu J."/>
            <person name="Bruns T."/>
            <person name="Baldrian P."/>
            <person name="Vilgalys R."/>
            <person name="Dunand C."/>
            <person name="Henrissat B."/>
            <person name="Grigoriev I.V."/>
            <person name="Hibbett D."/>
            <person name="Nagy L.G."/>
            <person name="Martin F.M."/>
        </authorList>
    </citation>
    <scope>NUCLEOTIDE SEQUENCE</scope>
    <source>
        <strain evidence="3">BED1</strain>
    </source>
</reference>
<accession>A0AAD4G7H1</accession>
<proteinExistence type="predicted"/>
<keyword evidence="2" id="KW-0732">Signal</keyword>
<feature type="compositionally biased region" description="Basic and acidic residues" evidence="1">
    <location>
        <begin position="130"/>
        <end position="143"/>
    </location>
</feature>
<reference evidence="3" key="1">
    <citation type="submission" date="2019-10" db="EMBL/GenBank/DDBJ databases">
        <authorList>
            <consortium name="DOE Joint Genome Institute"/>
            <person name="Kuo A."/>
            <person name="Miyauchi S."/>
            <person name="Kiss E."/>
            <person name="Drula E."/>
            <person name="Kohler A."/>
            <person name="Sanchez-Garcia M."/>
            <person name="Andreopoulos B."/>
            <person name="Barry K.W."/>
            <person name="Bonito G."/>
            <person name="Buee M."/>
            <person name="Carver A."/>
            <person name="Chen C."/>
            <person name="Cichocki N."/>
            <person name="Clum A."/>
            <person name="Culley D."/>
            <person name="Crous P.W."/>
            <person name="Fauchery L."/>
            <person name="Girlanda M."/>
            <person name="Hayes R."/>
            <person name="Keri Z."/>
            <person name="LaButti K."/>
            <person name="Lipzen A."/>
            <person name="Lombard V."/>
            <person name="Magnuson J."/>
            <person name="Maillard F."/>
            <person name="Morin E."/>
            <person name="Murat C."/>
            <person name="Nolan M."/>
            <person name="Ohm R."/>
            <person name="Pangilinan J."/>
            <person name="Pereira M."/>
            <person name="Perotto S."/>
            <person name="Peter M."/>
            <person name="Riley R."/>
            <person name="Sitrit Y."/>
            <person name="Stielow B."/>
            <person name="Szollosi G."/>
            <person name="Zifcakova L."/>
            <person name="Stursova M."/>
            <person name="Spatafora J.W."/>
            <person name="Tedersoo L."/>
            <person name="Vaario L.-M."/>
            <person name="Yamada A."/>
            <person name="Yan M."/>
            <person name="Wang P."/>
            <person name="Xu J."/>
            <person name="Bruns T."/>
            <person name="Baldrian P."/>
            <person name="Vilgalys R."/>
            <person name="Henrissat B."/>
            <person name="Grigoriev I.V."/>
            <person name="Hibbett D."/>
            <person name="Nagy L.G."/>
            <person name="Martin F.M."/>
        </authorList>
    </citation>
    <scope>NUCLEOTIDE SEQUENCE</scope>
    <source>
        <strain evidence="3">BED1</strain>
    </source>
</reference>
<sequence>MTRTRLSLACLTFLSFLGRLTGLGSGPQAFGGGPPAIKTGDVLVAAGVNLVTAHGGTKVGLLSRVLQDSTEQSLQERIQSGSDRNLRWVVSQGDETYECQMLRVRDMTELGKKTTLEQFHALWSLSRKDERQHSDDSWSEKRPSAGAAASGFGCGTSFSLGDSESLLWKARAMQ</sequence>
<dbReference type="Proteomes" id="UP001194468">
    <property type="component" value="Unassembled WGS sequence"/>
</dbReference>
<organism evidence="3 4">
    <name type="scientific">Boletus edulis BED1</name>
    <dbReference type="NCBI Taxonomy" id="1328754"/>
    <lineage>
        <taxon>Eukaryota</taxon>
        <taxon>Fungi</taxon>
        <taxon>Dikarya</taxon>
        <taxon>Basidiomycota</taxon>
        <taxon>Agaricomycotina</taxon>
        <taxon>Agaricomycetes</taxon>
        <taxon>Agaricomycetidae</taxon>
        <taxon>Boletales</taxon>
        <taxon>Boletineae</taxon>
        <taxon>Boletaceae</taxon>
        <taxon>Boletoideae</taxon>
        <taxon>Boletus</taxon>
    </lineage>
</organism>
<keyword evidence="4" id="KW-1185">Reference proteome</keyword>
<evidence type="ECO:0000256" key="1">
    <source>
        <dbReference type="SAM" id="MobiDB-lite"/>
    </source>
</evidence>
<dbReference type="EMBL" id="WHUW01000116">
    <property type="protein sequence ID" value="KAF8423463.1"/>
    <property type="molecule type" value="Genomic_DNA"/>
</dbReference>
<protein>
    <submittedName>
        <fullName evidence="3">Uncharacterized protein</fullName>
    </submittedName>
</protein>
<feature type="region of interest" description="Disordered" evidence="1">
    <location>
        <begin position="130"/>
        <end position="149"/>
    </location>
</feature>
<feature type="chain" id="PRO_5042102160" evidence="2">
    <location>
        <begin position="23"/>
        <end position="174"/>
    </location>
</feature>
<evidence type="ECO:0000313" key="4">
    <source>
        <dbReference type="Proteomes" id="UP001194468"/>
    </source>
</evidence>
<evidence type="ECO:0000256" key="2">
    <source>
        <dbReference type="SAM" id="SignalP"/>
    </source>
</evidence>
<name>A0AAD4G7H1_BOLED</name>
<gene>
    <name evidence="3" type="ORF">L210DRAFT_3509783</name>
</gene>
<dbReference type="AlphaFoldDB" id="A0AAD4G7H1"/>
<feature type="signal peptide" evidence="2">
    <location>
        <begin position="1"/>
        <end position="22"/>
    </location>
</feature>